<dbReference type="EMBL" id="JACPNR010000004">
    <property type="protein sequence ID" value="MBI2677667.1"/>
    <property type="molecule type" value="Genomic_DNA"/>
</dbReference>
<proteinExistence type="predicted"/>
<evidence type="ECO:0000313" key="2">
    <source>
        <dbReference type="Proteomes" id="UP000779809"/>
    </source>
</evidence>
<dbReference type="GO" id="GO:0016706">
    <property type="term" value="F:2-oxoglutarate-dependent dioxygenase activity"/>
    <property type="evidence" value="ECO:0007669"/>
    <property type="project" value="UniProtKB-ARBA"/>
</dbReference>
<dbReference type="Proteomes" id="UP000779809">
    <property type="component" value="Unassembled WGS sequence"/>
</dbReference>
<sequence length="322" mass="34885">MSLDEKELVGVAAELMRRRAIVALPADLRERALSADYWRKLVPGLSVEGAAGAEMAGPAMTDETVAAAAGAVANHGYFHVEEALAPQATAAMRQAVEALVAAGWPAGFSFVYDEFWRATRTAPMLRFLRRVLGEDCVQLEGIWTHYVRPTRGSHGWPPHVDSGGYRERPEAIGVWFALSDATLDNGCMYVVPQDLVPENIVRGFLDLKSFTLPETKQLLQAARALPARAGAMMGWDFNVIHWGSTCHGGATPRISTAMEFSSRAQAALKPDQTVVALSGPLPSLDHRLKLISRSLLSYTRFEPLLAPFGPLAQALLGGNGPR</sequence>
<dbReference type="InterPro" id="IPR008775">
    <property type="entry name" value="Phytyl_CoA_dOase-like"/>
</dbReference>
<dbReference type="Pfam" id="PF05721">
    <property type="entry name" value="PhyH"/>
    <property type="match status" value="1"/>
</dbReference>
<reference evidence="1" key="1">
    <citation type="submission" date="2020-07" db="EMBL/GenBank/DDBJ databases">
        <title>Huge and variable diversity of episymbiotic CPR bacteria and DPANN archaea in groundwater ecosystems.</title>
        <authorList>
            <person name="He C.Y."/>
            <person name="Keren R."/>
            <person name="Whittaker M."/>
            <person name="Farag I.F."/>
            <person name="Doudna J."/>
            <person name="Cate J.H.D."/>
            <person name="Banfield J.F."/>
        </authorList>
    </citation>
    <scope>NUCLEOTIDE SEQUENCE</scope>
    <source>
        <strain evidence="1">NC_groundwater_580_Pr5_B-0.1um_64_19</strain>
    </source>
</reference>
<name>A0A932ENU0_9BACT</name>
<gene>
    <name evidence="1" type="ORF">HYX28_02685</name>
</gene>
<accession>A0A932ENU0</accession>
<dbReference type="Gene3D" id="2.60.120.620">
    <property type="entry name" value="q2cbj1_9rhob like domain"/>
    <property type="match status" value="1"/>
</dbReference>
<comment type="caution">
    <text evidence="1">The sequence shown here is derived from an EMBL/GenBank/DDBJ whole genome shotgun (WGS) entry which is preliminary data.</text>
</comment>
<keyword evidence="1" id="KW-0560">Oxidoreductase</keyword>
<dbReference type="SUPFAM" id="SSF51197">
    <property type="entry name" value="Clavaminate synthase-like"/>
    <property type="match status" value="1"/>
</dbReference>
<protein>
    <submittedName>
        <fullName evidence="1">Phytanoyl-CoA dioxygenase family protein</fullName>
    </submittedName>
</protein>
<dbReference type="AlphaFoldDB" id="A0A932ENU0"/>
<keyword evidence="1" id="KW-0223">Dioxygenase</keyword>
<organism evidence="1 2">
    <name type="scientific">Candidatus Korobacter versatilis</name>
    <dbReference type="NCBI Taxonomy" id="658062"/>
    <lineage>
        <taxon>Bacteria</taxon>
        <taxon>Pseudomonadati</taxon>
        <taxon>Acidobacteriota</taxon>
        <taxon>Terriglobia</taxon>
        <taxon>Terriglobales</taxon>
        <taxon>Candidatus Korobacteraceae</taxon>
        <taxon>Candidatus Korobacter</taxon>
    </lineage>
</organism>
<evidence type="ECO:0000313" key="1">
    <source>
        <dbReference type="EMBL" id="MBI2677667.1"/>
    </source>
</evidence>